<dbReference type="SUPFAM" id="SSF52540">
    <property type="entry name" value="P-loop containing nucleoside triphosphate hydrolases"/>
    <property type="match status" value="1"/>
</dbReference>
<accession>A0ABY2QIQ1</accession>
<keyword evidence="1" id="KW-0547">Nucleotide-binding</keyword>
<evidence type="ECO:0000256" key="4">
    <source>
        <dbReference type="ARBA" id="ARBA00022840"/>
    </source>
</evidence>
<evidence type="ECO:0000259" key="7">
    <source>
        <dbReference type="Pfam" id="PF13538"/>
    </source>
</evidence>
<dbReference type="InterPro" id="IPR027417">
    <property type="entry name" value="P-loop_NTPase"/>
</dbReference>
<dbReference type="InterPro" id="IPR027785">
    <property type="entry name" value="UvrD-like_helicase_C"/>
</dbReference>
<evidence type="ECO:0000256" key="1">
    <source>
        <dbReference type="ARBA" id="ARBA00022741"/>
    </source>
</evidence>
<dbReference type="Gene3D" id="3.40.50.300">
    <property type="entry name" value="P-loop containing nucleotide triphosphate hydrolases"/>
    <property type="match status" value="2"/>
</dbReference>
<dbReference type="InterPro" id="IPR000212">
    <property type="entry name" value="DNA_helicase_UvrD/REP"/>
</dbReference>
<feature type="domain" description="UvrD-like helicase ATP-binding" evidence="6">
    <location>
        <begin position="3"/>
        <end position="77"/>
    </location>
</feature>
<dbReference type="Proteomes" id="UP000308038">
    <property type="component" value="Unassembled WGS sequence"/>
</dbReference>
<evidence type="ECO:0000256" key="3">
    <source>
        <dbReference type="ARBA" id="ARBA00022806"/>
    </source>
</evidence>
<dbReference type="PANTHER" id="PTHR11070">
    <property type="entry name" value="UVRD / RECB / PCRA DNA HELICASE FAMILY MEMBER"/>
    <property type="match status" value="1"/>
</dbReference>
<dbReference type="Pfam" id="PF00580">
    <property type="entry name" value="UvrD-helicase"/>
    <property type="match status" value="1"/>
</dbReference>
<dbReference type="EMBL" id="SSTI01000004">
    <property type="protein sequence ID" value="THG40682.1"/>
    <property type="molecule type" value="Genomic_DNA"/>
</dbReference>
<evidence type="ECO:0000259" key="6">
    <source>
        <dbReference type="Pfam" id="PF00580"/>
    </source>
</evidence>
<feature type="domain" description="UvrD-like helicase C-terminal" evidence="7">
    <location>
        <begin position="359"/>
        <end position="407"/>
    </location>
</feature>
<dbReference type="Pfam" id="PF13538">
    <property type="entry name" value="UvrD_C_2"/>
    <property type="match status" value="1"/>
</dbReference>
<reference evidence="8 9" key="1">
    <citation type="submission" date="2019-04" db="EMBL/GenBank/DDBJ databases">
        <title>Microbes associate with the intestines of laboratory mice.</title>
        <authorList>
            <person name="Navarre W."/>
            <person name="Wong E."/>
            <person name="Huang K.C."/>
            <person name="Tropini C."/>
            <person name="Ng K."/>
            <person name="Yu B."/>
        </authorList>
    </citation>
    <scope>NUCLEOTIDE SEQUENCE [LARGE SCALE GENOMIC DNA]</scope>
    <source>
        <strain evidence="8 9">NM83_B4-11</strain>
    </source>
</reference>
<dbReference type="InterPro" id="IPR014016">
    <property type="entry name" value="UvrD-like_ATP-bd"/>
</dbReference>
<evidence type="ECO:0000313" key="8">
    <source>
        <dbReference type="EMBL" id="THG40682.1"/>
    </source>
</evidence>
<keyword evidence="2" id="KW-0378">Hydrolase</keyword>
<keyword evidence="4" id="KW-0067">ATP-binding</keyword>
<organism evidence="8 9">
    <name type="scientific">Sphingomonas olei</name>
    <dbReference type="NCBI Taxonomy" id="1886787"/>
    <lineage>
        <taxon>Bacteria</taxon>
        <taxon>Pseudomonadati</taxon>
        <taxon>Pseudomonadota</taxon>
        <taxon>Alphaproteobacteria</taxon>
        <taxon>Sphingomonadales</taxon>
        <taxon>Sphingomonadaceae</taxon>
        <taxon>Sphingomonas</taxon>
    </lineage>
</organism>
<evidence type="ECO:0000256" key="5">
    <source>
        <dbReference type="ARBA" id="ARBA00034923"/>
    </source>
</evidence>
<gene>
    <name evidence="8" type="ORF">E5988_07700</name>
</gene>
<protein>
    <recommendedName>
        <fullName evidence="5">DNA 3'-5' helicase II</fullName>
    </recommendedName>
</protein>
<keyword evidence="3" id="KW-0347">Helicase</keyword>
<dbReference type="PANTHER" id="PTHR11070:SF2">
    <property type="entry name" value="ATP-DEPENDENT DNA HELICASE SRS2"/>
    <property type="match status" value="1"/>
</dbReference>
<proteinExistence type="predicted"/>
<evidence type="ECO:0000256" key="2">
    <source>
        <dbReference type="ARBA" id="ARBA00022801"/>
    </source>
</evidence>
<keyword evidence="9" id="KW-1185">Reference proteome</keyword>
<dbReference type="RefSeq" id="WP_136451293.1">
    <property type="nucleotide sequence ID" value="NZ_SSTI01000004.1"/>
</dbReference>
<comment type="caution">
    <text evidence="8">The sequence shown here is derived from an EMBL/GenBank/DDBJ whole genome shotgun (WGS) entry which is preliminary data.</text>
</comment>
<evidence type="ECO:0000313" key="9">
    <source>
        <dbReference type="Proteomes" id="UP000308038"/>
    </source>
</evidence>
<sequence length="420" mass="46024">MFAVEGGAGCGKTHELMAALSRVLERAPLAPGQRVLALTFMQGAKHRLHERLRSLQGLAGRAECATIDSFAWRLVRRWRGLLTVLGVGAIHEEDYDAQCAAAGVLLERPEVVGWVAASFPIVLVDEAQDLKPERLRMVAALSDAVEMLVAADEFQCLDANLRPNPFVRWLRGATEPLVLDRVRRTRVPGLLDAAAALRAGRAPRSQGTFKIIASRGDNQAPSFVSNAIGWGRPPGGTVALITPSRAGPFATHVVRRVAERASGRGFGPYPIRWERSDDEDAERFLATFVLAGTVSMTDAIAAIDAADTSGPMRAARQWVLLQARAGGQAAFTREEIAAVVRREVKMRRRRHAGAEHRMAAMTVHQAKNREFDGVVVLWPYQLGGDDEHRRRLLYNAVTRARNWCTVVVQNENLLATAPFA</sequence>
<name>A0ABY2QIQ1_9SPHN</name>